<dbReference type="InterPro" id="IPR019999">
    <property type="entry name" value="Anth_synth_I-like"/>
</dbReference>
<evidence type="ECO:0000259" key="6">
    <source>
        <dbReference type="Pfam" id="PF00425"/>
    </source>
</evidence>
<dbReference type="InterPro" id="IPR015890">
    <property type="entry name" value="Chorismate_C"/>
</dbReference>
<protein>
    <recommendedName>
        <fullName evidence="3">isochorismate synthase</fullName>
        <ecNumber evidence="3">5.4.4.2</ecNumber>
    </recommendedName>
    <alternativeName>
        <fullName evidence="5">Isochorismate mutase</fullName>
    </alternativeName>
</protein>
<comment type="catalytic activity">
    <reaction evidence="1">
        <text>chorismate = isochorismate</text>
        <dbReference type="Rhea" id="RHEA:18985"/>
        <dbReference type="ChEBI" id="CHEBI:29748"/>
        <dbReference type="ChEBI" id="CHEBI:29780"/>
        <dbReference type="EC" id="5.4.4.2"/>
    </reaction>
</comment>
<proteinExistence type="inferred from homology"/>
<dbReference type="SUPFAM" id="SSF56322">
    <property type="entry name" value="ADC synthase"/>
    <property type="match status" value="1"/>
</dbReference>
<dbReference type="EMBL" id="CAESGF010000001">
    <property type="protein sequence ID" value="CAB4362446.1"/>
    <property type="molecule type" value="Genomic_DNA"/>
</dbReference>
<dbReference type="EMBL" id="CAEZYF010000004">
    <property type="protein sequence ID" value="CAB4712657.1"/>
    <property type="molecule type" value="Genomic_DNA"/>
</dbReference>
<sequence>MRAHTRPLHHDIDLNDVAGGDGYLFVRDGVGVAGRGVAARVPLADVAAVLAGIQHVDEVGGVRPIALGVVPFEPGAPCELIIPMVLVGKALDGRRWVTTIDEASGDLVPRPHPAPHAQSFTVAPRTSVNQYLAAVTTARDAVRNGELTKAVIAREVTVTSDEPINVHAVLLRLKATFGSSYRYSVDGFIGASPELLVRVEGNTVRSHPLAGTAPRTGDVETDRRAATELLASEKNQIEHRVVIDMIHDTLLPWCSYLDWEPEPSIITVANVQHLGTAMEGHLSDPRPNVMELVAALSPTPALGGFPRAEALALIAQAEGFSRGRYGGAVGWVDANGDGTWAVAIRCAELSDDRRTARLVAGGGIVADSEPLSELAETQAKLQAMLSAIVRP</sequence>
<evidence type="ECO:0000256" key="5">
    <source>
        <dbReference type="ARBA" id="ARBA00041564"/>
    </source>
</evidence>
<dbReference type="EMBL" id="CAFBIY010000089">
    <property type="protein sequence ID" value="CAB4851660.1"/>
    <property type="molecule type" value="Genomic_DNA"/>
</dbReference>
<evidence type="ECO:0000256" key="3">
    <source>
        <dbReference type="ARBA" id="ARBA00012824"/>
    </source>
</evidence>
<evidence type="ECO:0000256" key="2">
    <source>
        <dbReference type="ARBA" id="ARBA00005297"/>
    </source>
</evidence>
<accession>A0A6J6A371</accession>
<dbReference type="Gene3D" id="3.60.120.10">
    <property type="entry name" value="Anthranilate synthase"/>
    <property type="match status" value="1"/>
</dbReference>
<dbReference type="PANTHER" id="PTHR42839">
    <property type="entry name" value="ISOCHORISMATE SYNTHASE ENTC"/>
    <property type="match status" value="1"/>
</dbReference>
<dbReference type="GO" id="GO:0009697">
    <property type="term" value="P:salicylic acid biosynthetic process"/>
    <property type="evidence" value="ECO:0007669"/>
    <property type="project" value="TreeGrafter"/>
</dbReference>
<feature type="domain" description="Chorismate-utilising enzyme C-terminal" evidence="6">
    <location>
        <begin position="129"/>
        <end position="380"/>
    </location>
</feature>
<organism evidence="7">
    <name type="scientific">freshwater metagenome</name>
    <dbReference type="NCBI Taxonomy" id="449393"/>
    <lineage>
        <taxon>unclassified sequences</taxon>
        <taxon>metagenomes</taxon>
        <taxon>ecological metagenomes</taxon>
    </lineage>
</organism>
<evidence type="ECO:0000313" key="11">
    <source>
        <dbReference type="EMBL" id="CAB5003444.1"/>
    </source>
</evidence>
<dbReference type="EMBL" id="CAFBMT010000002">
    <property type="protein sequence ID" value="CAB4913322.1"/>
    <property type="molecule type" value="Genomic_DNA"/>
</dbReference>
<evidence type="ECO:0000256" key="1">
    <source>
        <dbReference type="ARBA" id="ARBA00000799"/>
    </source>
</evidence>
<dbReference type="AlphaFoldDB" id="A0A6J6A371"/>
<evidence type="ECO:0000313" key="9">
    <source>
        <dbReference type="EMBL" id="CAB4851660.1"/>
    </source>
</evidence>
<dbReference type="PRINTS" id="PR00095">
    <property type="entry name" value="ANTSNTHASEI"/>
</dbReference>
<reference evidence="7" key="1">
    <citation type="submission" date="2020-05" db="EMBL/GenBank/DDBJ databases">
        <authorList>
            <person name="Chiriac C."/>
            <person name="Salcher M."/>
            <person name="Ghai R."/>
            <person name="Kavagutti S V."/>
        </authorList>
    </citation>
    <scope>NUCLEOTIDE SEQUENCE</scope>
</reference>
<name>A0A6J6A371_9ZZZZ</name>
<evidence type="ECO:0000313" key="8">
    <source>
        <dbReference type="EMBL" id="CAB4712657.1"/>
    </source>
</evidence>
<evidence type="ECO:0000256" key="4">
    <source>
        <dbReference type="ARBA" id="ARBA00023235"/>
    </source>
</evidence>
<dbReference type="PANTHER" id="PTHR42839:SF2">
    <property type="entry name" value="ISOCHORISMATE SYNTHASE ENTC"/>
    <property type="match status" value="1"/>
</dbReference>
<dbReference type="InterPro" id="IPR004561">
    <property type="entry name" value="IsoChor_synthase"/>
</dbReference>
<dbReference type="InterPro" id="IPR005801">
    <property type="entry name" value="ADC_synthase"/>
</dbReference>
<dbReference type="EMBL" id="CAFBOL010000077">
    <property type="protein sequence ID" value="CAB5003444.1"/>
    <property type="molecule type" value="Genomic_DNA"/>
</dbReference>
<gene>
    <name evidence="8" type="ORF">UFOPK2656_00771</name>
    <name evidence="9" type="ORF">UFOPK3267_01639</name>
    <name evidence="10" type="ORF">UFOPK3651_00354</name>
    <name evidence="11" type="ORF">UFOPK3931_02320</name>
    <name evidence="7" type="ORF">UFOPK4189_00221</name>
</gene>
<comment type="similarity">
    <text evidence="2">Belongs to the isochorismate synthase family.</text>
</comment>
<dbReference type="NCBIfam" id="TIGR00543">
    <property type="entry name" value="isochor_syn"/>
    <property type="match status" value="1"/>
</dbReference>
<evidence type="ECO:0000313" key="10">
    <source>
        <dbReference type="EMBL" id="CAB4913322.1"/>
    </source>
</evidence>
<keyword evidence="4" id="KW-0413">Isomerase</keyword>
<dbReference type="Pfam" id="PF00425">
    <property type="entry name" value="Chorismate_bind"/>
    <property type="match status" value="1"/>
</dbReference>
<dbReference type="GO" id="GO:0008909">
    <property type="term" value="F:isochorismate synthase activity"/>
    <property type="evidence" value="ECO:0007669"/>
    <property type="project" value="UniProtKB-EC"/>
</dbReference>
<dbReference type="EC" id="5.4.4.2" evidence="3"/>
<evidence type="ECO:0000313" key="7">
    <source>
        <dbReference type="EMBL" id="CAB4362446.1"/>
    </source>
</evidence>